<dbReference type="EMBL" id="BLXT01001916">
    <property type="protein sequence ID" value="GFN89155.1"/>
    <property type="molecule type" value="Genomic_DNA"/>
</dbReference>
<proteinExistence type="predicted"/>
<evidence type="ECO:0000313" key="3">
    <source>
        <dbReference type="Proteomes" id="UP000735302"/>
    </source>
</evidence>
<keyword evidence="3" id="KW-1185">Reference proteome</keyword>
<gene>
    <name evidence="2" type="ORF">PoB_001566100</name>
</gene>
<evidence type="ECO:0000256" key="1">
    <source>
        <dbReference type="SAM" id="MobiDB-lite"/>
    </source>
</evidence>
<organism evidence="2 3">
    <name type="scientific">Plakobranchus ocellatus</name>
    <dbReference type="NCBI Taxonomy" id="259542"/>
    <lineage>
        <taxon>Eukaryota</taxon>
        <taxon>Metazoa</taxon>
        <taxon>Spiralia</taxon>
        <taxon>Lophotrochozoa</taxon>
        <taxon>Mollusca</taxon>
        <taxon>Gastropoda</taxon>
        <taxon>Heterobranchia</taxon>
        <taxon>Euthyneura</taxon>
        <taxon>Panpulmonata</taxon>
        <taxon>Sacoglossa</taxon>
        <taxon>Placobranchoidea</taxon>
        <taxon>Plakobranchidae</taxon>
        <taxon>Plakobranchus</taxon>
    </lineage>
</organism>
<dbReference type="AlphaFoldDB" id="A0AAV3Z3J9"/>
<name>A0AAV3Z3J9_9GAST</name>
<accession>A0AAV3Z3J9</accession>
<feature type="region of interest" description="Disordered" evidence="1">
    <location>
        <begin position="72"/>
        <end position="116"/>
    </location>
</feature>
<dbReference type="Proteomes" id="UP000735302">
    <property type="component" value="Unassembled WGS sequence"/>
</dbReference>
<protein>
    <submittedName>
        <fullName evidence="2">Uncharacterized protein</fullName>
    </submittedName>
</protein>
<reference evidence="2 3" key="1">
    <citation type="journal article" date="2021" name="Elife">
        <title>Chloroplast acquisition without the gene transfer in kleptoplastic sea slugs, Plakobranchus ocellatus.</title>
        <authorList>
            <person name="Maeda T."/>
            <person name="Takahashi S."/>
            <person name="Yoshida T."/>
            <person name="Shimamura S."/>
            <person name="Takaki Y."/>
            <person name="Nagai Y."/>
            <person name="Toyoda A."/>
            <person name="Suzuki Y."/>
            <person name="Arimoto A."/>
            <person name="Ishii H."/>
            <person name="Satoh N."/>
            <person name="Nishiyama T."/>
            <person name="Hasebe M."/>
            <person name="Maruyama T."/>
            <person name="Minagawa J."/>
            <person name="Obokata J."/>
            <person name="Shigenobu S."/>
        </authorList>
    </citation>
    <scope>NUCLEOTIDE SEQUENCE [LARGE SCALE GENOMIC DNA]</scope>
</reference>
<sequence length="116" mass="12647">MYTLDVEFFSPGSRRCLRHQLYKSGWLYGLEELSSSSSGSLLTQHECWLNYTTLVPSKTRVHLAFFLSGLTSQQGDLRRSGPPSGQDTGGGARSSNRRAPADLGADSLSAMPLKPP</sequence>
<evidence type="ECO:0000313" key="2">
    <source>
        <dbReference type="EMBL" id="GFN89155.1"/>
    </source>
</evidence>
<comment type="caution">
    <text evidence="2">The sequence shown here is derived from an EMBL/GenBank/DDBJ whole genome shotgun (WGS) entry which is preliminary data.</text>
</comment>